<dbReference type="GO" id="GO:0016020">
    <property type="term" value="C:membrane"/>
    <property type="evidence" value="ECO:0007669"/>
    <property type="project" value="UniProtKB-SubCell"/>
</dbReference>
<dbReference type="RefSeq" id="WP_112282762.1">
    <property type="nucleotide sequence ID" value="NZ_MASW01000005.1"/>
</dbReference>
<sequence>MNASGGARGRRIMALAGAAALCVPALVLRFAVGHASPVLGTFVYGAAFIGAALLLVWGTELAELEVPTGVALSALAVVAILPEYAIDLQFAWRAGENPAMAPLALANMTGANRLLIGIGWAVVVFVGALGYRARRRRGEYDDAEGEQGGGPYVSRLRRLATVDVVVLGAASLYMLHMPFRSTLSLVDTAVLLAMFGFYVARISRAPQEEPEFIGPPALIARASTAWRRTIVVGLMTSAAAVIVLMAHPLSESITGTGTLIGVDKFLMVQWVAPLATESAELLPACLFAWRQLPDKGLGTLLSSKINQWTLLVSMVPAAFALSAGSLSGLPMDAVQRQEILLTAAQSLFALSLLIDLRISVREAAAIMAIFLGDLTASVVLSGQDTMTAVRFGFSALYLVLAAVRLARARRAIPGVLRDGVRTHPRELVDDVRAVA</sequence>
<dbReference type="Proteomes" id="UP000249915">
    <property type="component" value="Unassembled WGS sequence"/>
</dbReference>
<evidence type="ECO:0000256" key="1">
    <source>
        <dbReference type="ARBA" id="ARBA00004141"/>
    </source>
</evidence>
<feature type="domain" description="Sodium/calcium exchanger membrane region" evidence="6">
    <location>
        <begin position="232"/>
        <end position="372"/>
    </location>
</feature>
<keyword evidence="8" id="KW-1185">Reference proteome</keyword>
<evidence type="ECO:0000259" key="6">
    <source>
        <dbReference type="Pfam" id="PF01699"/>
    </source>
</evidence>
<name>A0A2V4ANI4_9PSEU</name>
<feature type="transmembrane region" description="Helical" evidence="5">
    <location>
        <begin position="310"/>
        <end position="327"/>
    </location>
</feature>
<keyword evidence="3 5" id="KW-1133">Transmembrane helix</keyword>
<dbReference type="OrthoDB" id="57558at2"/>
<feature type="transmembrane region" description="Helical" evidence="5">
    <location>
        <begin position="230"/>
        <end position="250"/>
    </location>
</feature>
<dbReference type="EMBL" id="MASW01000005">
    <property type="protein sequence ID" value="PXY22162.1"/>
    <property type="molecule type" value="Genomic_DNA"/>
</dbReference>
<evidence type="ECO:0000256" key="3">
    <source>
        <dbReference type="ARBA" id="ARBA00022989"/>
    </source>
</evidence>
<keyword evidence="2 5" id="KW-0812">Transmembrane</keyword>
<feature type="domain" description="Sodium/calcium exchanger membrane region" evidence="6">
    <location>
        <begin position="40"/>
        <end position="200"/>
    </location>
</feature>
<dbReference type="GO" id="GO:0055085">
    <property type="term" value="P:transmembrane transport"/>
    <property type="evidence" value="ECO:0007669"/>
    <property type="project" value="InterPro"/>
</dbReference>
<dbReference type="AlphaFoldDB" id="A0A2V4ANI4"/>
<protein>
    <recommendedName>
        <fullName evidence="6">Sodium/calcium exchanger membrane region domain-containing protein</fullName>
    </recommendedName>
</protein>
<feature type="transmembrane region" description="Helical" evidence="5">
    <location>
        <begin position="112"/>
        <end position="131"/>
    </location>
</feature>
<feature type="transmembrane region" description="Helical" evidence="5">
    <location>
        <begin position="70"/>
        <end position="92"/>
    </location>
</feature>
<feature type="transmembrane region" description="Helical" evidence="5">
    <location>
        <begin position="38"/>
        <end position="58"/>
    </location>
</feature>
<comment type="subcellular location">
    <subcellularLocation>
        <location evidence="1">Membrane</location>
        <topology evidence="1">Multi-pass membrane protein</topology>
    </subcellularLocation>
</comment>
<feature type="transmembrane region" description="Helical" evidence="5">
    <location>
        <begin position="12"/>
        <end position="32"/>
    </location>
</feature>
<dbReference type="Pfam" id="PF01699">
    <property type="entry name" value="Na_Ca_ex"/>
    <property type="match status" value="2"/>
</dbReference>
<gene>
    <name evidence="7" type="ORF">BAY60_19905</name>
</gene>
<proteinExistence type="predicted"/>
<evidence type="ECO:0000256" key="5">
    <source>
        <dbReference type="SAM" id="Phobius"/>
    </source>
</evidence>
<reference evidence="7 8" key="1">
    <citation type="submission" date="2016-07" db="EMBL/GenBank/DDBJ databases">
        <title>Draft genome sequence of Prauserella muralis DSM 45305, isolated from a mould-covered wall in an indoor environment.</title>
        <authorList>
            <person name="Ruckert C."/>
            <person name="Albersmeier A."/>
            <person name="Jiang C.-L."/>
            <person name="Jiang Y."/>
            <person name="Kalinowski J."/>
            <person name="Schneider O."/>
            <person name="Winkler A."/>
            <person name="Zotchev S.B."/>
        </authorList>
    </citation>
    <scope>NUCLEOTIDE SEQUENCE [LARGE SCALE GENOMIC DNA]</scope>
    <source>
        <strain evidence="7 8">DSM 45305</strain>
    </source>
</reference>
<evidence type="ECO:0000313" key="8">
    <source>
        <dbReference type="Proteomes" id="UP000249915"/>
    </source>
</evidence>
<organism evidence="7 8">
    <name type="scientific">Prauserella muralis</name>
    <dbReference type="NCBI Taxonomy" id="588067"/>
    <lineage>
        <taxon>Bacteria</taxon>
        <taxon>Bacillati</taxon>
        <taxon>Actinomycetota</taxon>
        <taxon>Actinomycetes</taxon>
        <taxon>Pseudonocardiales</taxon>
        <taxon>Pseudonocardiaceae</taxon>
        <taxon>Prauserella</taxon>
    </lineage>
</organism>
<evidence type="ECO:0000256" key="2">
    <source>
        <dbReference type="ARBA" id="ARBA00022692"/>
    </source>
</evidence>
<feature type="transmembrane region" description="Helical" evidence="5">
    <location>
        <begin position="388"/>
        <end position="406"/>
    </location>
</feature>
<evidence type="ECO:0000313" key="7">
    <source>
        <dbReference type="EMBL" id="PXY22162.1"/>
    </source>
</evidence>
<dbReference type="InterPro" id="IPR004837">
    <property type="entry name" value="NaCa_Exmemb"/>
</dbReference>
<comment type="caution">
    <text evidence="7">The sequence shown here is derived from an EMBL/GenBank/DDBJ whole genome shotgun (WGS) entry which is preliminary data.</text>
</comment>
<accession>A0A2V4ANI4</accession>
<keyword evidence="4 5" id="KW-0472">Membrane</keyword>
<evidence type="ECO:0000256" key="4">
    <source>
        <dbReference type="ARBA" id="ARBA00023136"/>
    </source>
</evidence>